<organism evidence="1 2">
    <name type="scientific">Escherichia phage e4/1c</name>
    <dbReference type="NCBI Taxonomy" id="1495286"/>
    <lineage>
        <taxon>Viruses</taxon>
        <taxon>Duplodnaviria</taxon>
        <taxon>Heunggongvirae</taxon>
        <taxon>Uroviricota</taxon>
        <taxon>Caudoviricetes</taxon>
        <taxon>Drexlerviridae</taxon>
        <taxon>Rogunavirinae</taxon>
        <taxon>Rogunavirus</taxon>
        <taxon>Rogunavirus E41c</taxon>
    </lineage>
</organism>
<keyword evidence="2" id="KW-1185">Reference proteome</keyword>
<dbReference type="KEGG" id="vg:19525698"/>
<dbReference type="EMBL" id="KJ668713">
    <property type="protein sequence ID" value="AHY83212.1"/>
    <property type="molecule type" value="Genomic_DNA"/>
</dbReference>
<evidence type="ECO:0000313" key="2">
    <source>
        <dbReference type="Proteomes" id="UP000024438"/>
    </source>
</evidence>
<sequence>MEQVKIKLTNVDYKYDEDSTSLREMGYEEGEIAVAFKMITGTYQIQSKKDVVFDDIIAIYKHELCEISDEEFEVLV</sequence>
<dbReference type="RefSeq" id="YP_009036061.1">
    <property type="nucleotide sequence ID" value="NC_024210.1"/>
</dbReference>
<gene>
    <name evidence="1" type="primary">e41c_0062</name>
</gene>
<evidence type="ECO:0000313" key="1">
    <source>
        <dbReference type="EMBL" id="AHY83212.1"/>
    </source>
</evidence>
<reference evidence="1 2" key="1">
    <citation type="submission" date="2014-04" db="EMBL/GenBank/DDBJ databases">
        <title>Complete genome sequence of e4/1c, an Escherichia coli O157:H7-specific phage with proven potential as a biocontrol agent.</title>
        <authorList>
            <person name="McAuliffe O."/>
            <person name="Coffey B."/>
            <person name="Casey A."/>
            <person name="O'Sullivan O."/>
            <person name="Coffey A."/>
            <person name="Ross P."/>
        </authorList>
    </citation>
    <scope>NUCLEOTIDE SEQUENCE [LARGE SCALE GENOMIC DNA]</scope>
</reference>
<accession>A0A023ZU99</accession>
<name>A0A023ZU99_9CAUD</name>
<dbReference type="Proteomes" id="UP000024438">
    <property type="component" value="Segment"/>
</dbReference>
<proteinExistence type="predicted"/>
<protein>
    <submittedName>
        <fullName evidence="1">Uncharacterized protein</fullName>
    </submittedName>
</protein>